<keyword evidence="4 10" id="KW-0109">Calcium transport</keyword>
<dbReference type="InterPro" id="IPR006769">
    <property type="entry name" value="MCU_C"/>
</dbReference>
<dbReference type="Pfam" id="PF04678">
    <property type="entry name" value="MCU"/>
    <property type="match status" value="1"/>
</dbReference>
<dbReference type="GO" id="GO:1990246">
    <property type="term" value="C:uniplex complex"/>
    <property type="evidence" value="ECO:0007669"/>
    <property type="project" value="TreeGrafter"/>
</dbReference>
<comment type="domain">
    <text evidence="10">The selectivity filter, in which calcium ions are arranged in single file, is composed of two acidic rings separated by one helical turn along the central axis of the channel pore.</text>
</comment>
<evidence type="ECO:0000256" key="6">
    <source>
        <dbReference type="ARBA" id="ARBA00022837"/>
    </source>
</evidence>
<evidence type="ECO:0000256" key="4">
    <source>
        <dbReference type="ARBA" id="ARBA00022568"/>
    </source>
</evidence>
<dbReference type="OrthoDB" id="278338at2759"/>
<keyword evidence="10" id="KW-0999">Mitochondrion inner membrane</keyword>
<dbReference type="GO" id="GO:0051560">
    <property type="term" value="P:mitochondrial calcium ion homeostasis"/>
    <property type="evidence" value="ECO:0007669"/>
    <property type="project" value="UniProtKB-UniRule"/>
</dbReference>
<accession>A0A556TMC7</accession>
<keyword evidence="14" id="KW-1185">Reference proteome</keyword>
<proteinExistence type="inferred from homology"/>
<feature type="transmembrane region" description="Helical" evidence="10">
    <location>
        <begin position="201"/>
        <end position="220"/>
    </location>
</feature>
<evidence type="ECO:0000313" key="13">
    <source>
        <dbReference type="EMBL" id="TSK22517.1"/>
    </source>
</evidence>
<comment type="function">
    <text evidence="10">Mitochondrial inner membrane calcium uniporter that mediates calcium uptake into mitochondria. Mitochondrial calcium homeostasis plays key roles in cellular physiology and regulates cell bioenergetics, cytoplasmic calcium signals and activation of cell death pathways.</text>
</comment>
<dbReference type="AlphaFoldDB" id="A0A556TMC7"/>
<evidence type="ECO:0000256" key="1">
    <source>
        <dbReference type="ARBA" id="ARBA00004141"/>
    </source>
</evidence>
<dbReference type="Proteomes" id="UP000319801">
    <property type="component" value="Unassembled WGS sequence"/>
</dbReference>
<comment type="similarity">
    <text evidence="2 10">Belongs to the MCU (TC 1.A.77) family.</text>
</comment>
<keyword evidence="11" id="KW-0175">Coiled coil</keyword>
<evidence type="ECO:0000256" key="3">
    <source>
        <dbReference type="ARBA" id="ARBA00022448"/>
    </source>
</evidence>
<evidence type="ECO:0000256" key="2">
    <source>
        <dbReference type="ARBA" id="ARBA00005653"/>
    </source>
</evidence>
<feature type="domain" description="Calcium uniporter protein C-terminal" evidence="12">
    <location>
        <begin position="86"/>
        <end position="286"/>
    </location>
</feature>
<feature type="transmembrane region" description="Helical" evidence="10">
    <location>
        <begin position="232"/>
        <end position="250"/>
    </location>
</feature>
<dbReference type="GO" id="GO:0036444">
    <property type="term" value="P:calcium import into the mitochondrion"/>
    <property type="evidence" value="ECO:0007669"/>
    <property type="project" value="TreeGrafter"/>
</dbReference>
<evidence type="ECO:0000259" key="12">
    <source>
        <dbReference type="Pfam" id="PF04678"/>
    </source>
</evidence>
<gene>
    <name evidence="13" type="ORF">Baya_1875</name>
</gene>
<keyword evidence="5 10" id="KW-0812">Transmembrane</keyword>
<protein>
    <recommendedName>
        <fullName evidence="10">Calcium uniporter protein</fullName>
    </recommendedName>
</protein>
<keyword evidence="3 10" id="KW-0813">Transport</keyword>
<keyword evidence="7 10" id="KW-1133">Transmembrane helix</keyword>
<sequence>MDINSVSTEGCLQPKFSEKSRSLWNHWMMFGGTVDCNLRMPDLLVEYKHGRLVLAVPLPSRQEKCLFHLRPVLSTVSGFLHDIQKEDPGVLTASVLTTDGVSIASATPINTLLNKEFKLCINGVIYNVQAASTVPSEAVSNVADIKNMVHMLHTALNLPEHHLMKERQLQKKLDILKQELKPLEQMKVRLQKTAEHRSSRALWAGLALLSVQGGALAWLTWWVYSWDIMEPVTYFITYGTSMGVYAYYVLTKQDYVYPDAKDRQFLHYFYKGVKKQKFDVEKYNTLKDELASVEVDLKRLRNPNRLQLPVEQIEPNCHAALP</sequence>
<feature type="coiled-coil region" evidence="11">
    <location>
        <begin position="166"/>
        <end position="193"/>
    </location>
</feature>
<dbReference type="EMBL" id="VCAZ01000006">
    <property type="protein sequence ID" value="TSK22517.1"/>
    <property type="molecule type" value="Genomic_DNA"/>
</dbReference>
<evidence type="ECO:0000313" key="14">
    <source>
        <dbReference type="Proteomes" id="UP000319801"/>
    </source>
</evidence>
<evidence type="ECO:0000256" key="10">
    <source>
        <dbReference type="RuleBase" id="RU367035"/>
    </source>
</evidence>
<reference evidence="13 14" key="1">
    <citation type="journal article" date="2019" name="Genome Biol. Evol.">
        <title>Whole-Genome Sequencing of the Giant Devil Catfish, Bagarius yarrelli.</title>
        <authorList>
            <person name="Jiang W."/>
            <person name="Lv Y."/>
            <person name="Cheng L."/>
            <person name="Yang K."/>
            <person name="Chao B."/>
            <person name="Wang X."/>
            <person name="Li Y."/>
            <person name="Pan X."/>
            <person name="You X."/>
            <person name="Zhang Y."/>
            <person name="Yang J."/>
            <person name="Li J."/>
            <person name="Zhang X."/>
            <person name="Liu S."/>
            <person name="Sun C."/>
            <person name="Yang J."/>
            <person name="Shi Q."/>
        </authorList>
    </citation>
    <scope>NUCLEOTIDE SEQUENCE [LARGE SCALE GENOMIC DNA]</scope>
    <source>
        <strain evidence="13">JWS20170419001</strain>
        <tissue evidence="13">Muscle</tissue>
    </source>
</reference>
<comment type="caution">
    <text evidence="13">The sequence shown here is derived from an EMBL/GenBank/DDBJ whole genome shotgun (WGS) entry which is preliminary data.</text>
</comment>
<dbReference type="GO" id="GO:0019855">
    <property type="term" value="F:calcium channel inhibitor activity"/>
    <property type="evidence" value="ECO:0007669"/>
    <property type="project" value="TreeGrafter"/>
</dbReference>
<keyword evidence="10" id="KW-0407">Ion channel</keyword>
<evidence type="ECO:0000256" key="8">
    <source>
        <dbReference type="ARBA" id="ARBA00023065"/>
    </source>
</evidence>
<evidence type="ECO:0000256" key="11">
    <source>
        <dbReference type="SAM" id="Coils"/>
    </source>
</evidence>
<name>A0A556TMC7_BAGYA</name>
<keyword evidence="6 10" id="KW-0106">Calcium</keyword>
<keyword evidence="10" id="KW-0496">Mitochondrion</keyword>
<dbReference type="PANTHER" id="PTHR13462:SF6">
    <property type="entry name" value="CALCIUM UNIPORTER REGULATORY SUBUNIT MCUB, MITOCHONDRIAL"/>
    <property type="match status" value="1"/>
</dbReference>
<dbReference type="GO" id="GO:0005262">
    <property type="term" value="F:calcium channel activity"/>
    <property type="evidence" value="ECO:0007669"/>
    <property type="project" value="UniProtKB-UniRule"/>
</dbReference>
<comment type="subcellular location">
    <subcellularLocation>
        <location evidence="1">Membrane</location>
        <topology evidence="1">Multi-pass membrane protein</topology>
    </subcellularLocation>
    <subcellularLocation>
        <location evidence="10">Mitochondrion inner membrane</location>
        <topology evidence="10">Multi-pass membrane protein</topology>
    </subcellularLocation>
</comment>
<evidence type="ECO:0000256" key="7">
    <source>
        <dbReference type="ARBA" id="ARBA00022989"/>
    </source>
</evidence>
<dbReference type="GO" id="GO:0015292">
    <property type="term" value="F:uniporter activity"/>
    <property type="evidence" value="ECO:0007669"/>
    <property type="project" value="UniProtKB-UniRule"/>
</dbReference>
<keyword evidence="9 10" id="KW-0472">Membrane</keyword>
<dbReference type="InterPro" id="IPR039055">
    <property type="entry name" value="MCU_fam"/>
</dbReference>
<organism evidence="13 14">
    <name type="scientific">Bagarius yarrelli</name>
    <name type="common">Goonch</name>
    <name type="synonym">Bagrus yarrelli</name>
    <dbReference type="NCBI Taxonomy" id="175774"/>
    <lineage>
        <taxon>Eukaryota</taxon>
        <taxon>Metazoa</taxon>
        <taxon>Chordata</taxon>
        <taxon>Craniata</taxon>
        <taxon>Vertebrata</taxon>
        <taxon>Euteleostomi</taxon>
        <taxon>Actinopterygii</taxon>
        <taxon>Neopterygii</taxon>
        <taxon>Teleostei</taxon>
        <taxon>Ostariophysi</taxon>
        <taxon>Siluriformes</taxon>
        <taxon>Sisoridae</taxon>
        <taxon>Sisorinae</taxon>
        <taxon>Bagarius</taxon>
    </lineage>
</organism>
<dbReference type="PANTHER" id="PTHR13462">
    <property type="entry name" value="CALCIUM UNIPORTER PROTEIN, MITOCHONDRIAL"/>
    <property type="match status" value="1"/>
</dbReference>
<evidence type="ECO:0000256" key="5">
    <source>
        <dbReference type="ARBA" id="ARBA00022692"/>
    </source>
</evidence>
<evidence type="ECO:0000256" key="9">
    <source>
        <dbReference type="ARBA" id="ARBA00023136"/>
    </source>
</evidence>
<keyword evidence="10" id="KW-0107">Calcium channel</keyword>
<keyword evidence="8 10" id="KW-0406">Ion transport</keyword>